<reference evidence="1 2" key="1">
    <citation type="journal article" date="2015" name="Genome Biol. Evol.">
        <title>Comparative Genomics of a Bacterivorous Green Alga Reveals Evolutionary Causalities and Consequences of Phago-Mixotrophic Mode of Nutrition.</title>
        <authorList>
            <person name="Burns J.A."/>
            <person name="Paasch A."/>
            <person name="Narechania A."/>
            <person name="Kim E."/>
        </authorList>
    </citation>
    <scope>NUCLEOTIDE SEQUENCE [LARGE SCALE GENOMIC DNA]</scope>
    <source>
        <strain evidence="1 2">PLY_AMNH</strain>
    </source>
</reference>
<organism evidence="1 2">
    <name type="scientific">Cymbomonas tetramitiformis</name>
    <dbReference type="NCBI Taxonomy" id="36881"/>
    <lineage>
        <taxon>Eukaryota</taxon>
        <taxon>Viridiplantae</taxon>
        <taxon>Chlorophyta</taxon>
        <taxon>Pyramimonadophyceae</taxon>
        <taxon>Pyramimonadales</taxon>
        <taxon>Pyramimonadaceae</taxon>
        <taxon>Cymbomonas</taxon>
    </lineage>
</organism>
<comment type="caution">
    <text evidence="1">The sequence shown here is derived from an EMBL/GenBank/DDBJ whole genome shotgun (WGS) entry which is preliminary data.</text>
</comment>
<proteinExistence type="predicted"/>
<keyword evidence="2" id="KW-1185">Reference proteome</keyword>
<dbReference type="AlphaFoldDB" id="A0AAE0KSC1"/>
<evidence type="ECO:0000313" key="1">
    <source>
        <dbReference type="EMBL" id="KAK3259021.1"/>
    </source>
</evidence>
<protein>
    <submittedName>
        <fullName evidence="1">Uncharacterized protein</fullName>
    </submittedName>
</protein>
<dbReference type="Proteomes" id="UP001190700">
    <property type="component" value="Unassembled WGS sequence"/>
</dbReference>
<name>A0AAE0KSC1_9CHLO</name>
<gene>
    <name evidence="1" type="ORF">CYMTET_31960</name>
</gene>
<accession>A0AAE0KSC1</accession>
<evidence type="ECO:0000313" key="2">
    <source>
        <dbReference type="Proteomes" id="UP001190700"/>
    </source>
</evidence>
<sequence>MDSGDSSKLTSYLGKLPKYTGTKDEDRPKFVQDFSVVVEAVRRHNANTRQKLSSVTGEGNQIIASPAYSWWCESYTEGAGLVASKMDRVLKDTREFGPLVGSIPCASEASISGNQT</sequence>
<dbReference type="EMBL" id="LGRX02019066">
    <property type="protein sequence ID" value="KAK3259021.1"/>
    <property type="molecule type" value="Genomic_DNA"/>
</dbReference>